<reference evidence="1" key="1">
    <citation type="submission" date="2019-04" db="EMBL/GenBank/DDBJ databases">
        <title>Sequencing of skin fungus with MAO and IRED activity.</title>
        <authorList>
            <person name="Marsaioli A.J."/>
            <person name="Bonatto J.M.C."/>
            <person name="Reis Junior O."/>
        </authorList>
    </citation>
    <scope>NUCLEOTIDE SEQUENCE</scope>
    <source>
        <strain evidence="1">28M1</strain>
    </source>
</reference>
<name>A0A9P4X149_9PLEO</name>
<organism evidence="1 2">
    <name type="scientific">Didymella heteroderae</name>
    <dbReference type="NCBI Taxonomy" id="1769908"/>
    <lineage>
        <taxon>Eukaryota</taxon>
        <taxon>Fungi</taxon>
        <taxon>Dikarya</taxon>
        <taxon>Ascomycota</taxon>
        <taxon>Pezizomycotina</taxon>
        <taxon>Dothideomycetes</taxon>
        <taxon>Pleosporomycetidae</taxon>
        <taxon>Pleosporales</taxon>
        <taxon>Pleosporineae</taxon>
        <taxon>Didymellaceae</taxon>
        <taxon>Didymella</taxon>
    </lineage>
</organism>
<evidence type="ECO:0000313" key="1">
    <source>
        <dbReference type="EMBL" id="KAF3047713.1"/>
    </source>
</evidence>
<gene>
    <name evidence="1" type="ORF">E8E12_011482</name>
</gene>
<accession>A0A9P4X149</accession>
<evidence type="ECO:0000313" key="2">
    <source>
        <dbReference type="Proteomes" id="UP000758155"/>
    </source>
</evidence>
<dbReference type="EMBL" id="SWKV01000002">
    <property type="protein sequence ID" value="KAF3047713.1"/>
    <property type="molecule type" value="Genomic_DNA"/>
</dbReference>
<sequence>MTHRVSEHKGCKSWREAFLALLEGALRDGEDMLVTVPYDSVRFYITKHAHVLGEVTEPRLVALDVCRQDNILIDEYTKRVTGLVGFSNVIWGDPLLSGGISNGSEAFFEGFGECPVRTGGVKIRMLIKGTQSTDR</sequence>
<keyword evidence="2" id="KW-1185">Reference proteome</keyword>
<dbReference type="AlphaFoldDB" id="A0A9P4X149"/>
<dbReference type="Proteomes" id="UP000758155">
    <property type="component" value="Unassembled WGS sequence"/>
</dbReference>
<proteinExistence type="predicted"/>
<protein>
    <submittedName>
        <fullName evidence="1">Uncharacterized protein</fullName>
    </submittedName>
</protein>
<comment type="caution">
    <text evidence="1">The sequence shown here is derived from an EMBL/GenBank/DDBJ whole genome shotgun (WGS) entry which is preliminary data.</text>
</comment>
<dbReference type="OrthoDB" id="5210591at2759"/>